<evidence type="ECO:0000313" key="2">
    <source>
        <dbReference type="Proteomes" id="UP000245535"/>
    </source>
</evidence>
<protein>
    <submittedName>
        <fullName evidence="1">Uncharacterized protein</fullName>
    </submittedName>
</protein>
<dbReference type="OrthoDB" id="794480at2"/>
<sequence>MYDEAQELPLVWNKLLDYVQTSMGKRPDVQGMLFLVGVQELGRGNQFFSKEEKQDLMHIAICKVLSFSGYYELEFVDQDGWPHWKNIKKLPFLNILSQETLLKMHIIEYFRQEVLGDDFEQEIGYYPNEL</sequence>
<name>A0A315Z0B0_SEDFL</name>
<accession>A0A315Z0B0</accession>
<reference evidence="1 2" key="1">
    <citation type="submission" date="2018-03" db="EMBL/GenBank/DDBJ databases">
        <title>Genomic Encyclopedia of Archaeal and Bacterial Type Strains, Phase II (KMG-II): from individual species to whole genera.</title>
        <authorList>
            <person name="Goeker M."/>
        </authorList>
    </citation>
    <scope>NUCLEOTIDE SEQUENCE [LARGE SCALE GENOMIC DNA]</scope>
    <source>
        <strain evidence="1 2">DSM 28229</strain>
    </source>
</reference>
<dbReference type="AlphaFoldDB" id="A0A315Z0B0"/>
<organism evidence="1 2">
    <name type="scientific">Sediminitomix flava</name>
    <dbReference type="NCBI Taxonomy" id="379075"/>
    <lineage>
        <taxon>Bacteria</taxon>
        <taxon>Pseudomonadati</taxon>
        <taxon>Bacteroidota</taxon>
        <taxon>Cytophagia</taxon>
        <taxon>Cytophagales</taxon>
        <taxon>Flammeovirgaceae</taxon>
        <taxon>Sediminitomix</taxon>
    </lineage>
</organism>
<keyword evidence="2" id="KW-1185">Reference proteome</keyword>
<proteinExistence type="predicted"/>
<evidence type="ECO:0000313" key="1">
    <source>
        <dbReference type="EMBL" id="PWJ36107.1"/>
    </source>
</evidence>
<dbReference type="EMBL" id="QGDO01000009">
    <property type="protein sequence ID" value="PWJ36107.1"/>
    <property type="molecule type" value="Genomic_DNA"/>
</dbReference>
<dbReference type="RefSeq" id="WP_109622533.1">
    <property type="nucleotide sequence ID" value="NZ_QGDO01000009.1"/>
</dbReference>
<dbReference type="Proteomes" id="UP000245535">
    <property type="component" value="Unassembled WGS sequence"/>
</dbReference>
<comment type="caution">
    <text evidence="1">The sequence shown here is derived from an EMBL/GenBank/DDBJ whole genome shotgun (WGS) entry which is preliminary data.</text>
</comment>
<gene>
    <name evidence="1" type="ORF">BC781_109123</name>
</gene>